<comment type="caution">
    <text evidence="2">The sequence shown here is derived from an EMBL/GenBank/DDBJ whole genome shotgun (WGS) entry which is preliminary data.</text>
</comment>
<gene>
    <name evidence="2" type="ORF">GN244_ATG20261</name>
    <name evidence="3" type="ORF">GN958_ATG10619</name>
</gene>
<dbReference type="EMBL" id="WSZM01001160">
    <property type="protein sequence ID" value="KAF4028077.1"/>
    <property type="molecule type" value="Genomic_DNA"/>
</dbReference>
<accession>A0A833RMU3</accession>
<dbReference type="Proteomes" id="UP000704712">
    <property type="component" value="Unassembled WGS sequence"/>
</dbReference>
<protein>
    <submittedName>
        <fullName evidence="2">Uncharacterized protein</fullName>
    </submittedName>
</protein>
<proteinExistence type="predicted"/>
<reference evidence="2" key="1">
    <citation type="submission" date="2020-04" db="EMBL/GenBank/DDBJ databases">
        <title>Hybrid Assembly of Korean Phytophthora infestans isolates.</title>
        <authorList>
            <person name="Prokchorchik M."/>
            <person name="Lee Y."/>
            <person name="Seo J."/>
            <person name="Cho J.-H."/>
            <person name="Park Y.-E."/>
            <person name="Jang D.-C."/>
            <person name="Im J.-S."/>
            <person name="Choi J.-G."/>
            <person name="Park H.-J."/>
            <person name="Lee G.-B."/>
            <person name="Lee Y.-G."/>
            <person name="Hong S.-Y."/>
            <person name="Cho K."/>
            <person name="Sohn K.H."/>
        </authorList>
    </citation>
    <scope>NUCLEOTIDE SEQUENCE</scope>
    <source>
        <strain evidence="2">KR_1_A1</strain>
        <strain evidence="3">KR_2_A2</strain>
    </source>
</reference>
<organism evidence="2 4">
    <name type="scientific">Phytophthora infestans</name>
    <name type="common">Potato late blight agent</name>
    <name type="synonym">Botrytis infestans</name>
    <dbReference type="NCBI Taxonomy" id="4787"/>
    <lineage>
        <taxon>Eukaryota</taxon>
        <taxon>Sar</taxon>
        <taxon>Stramenopiles</taxon>
        <taxon>Oomycota</taxon>
        <taxon>Peronosporomycetes</taxon>
        <taxon>Peronosporales</taxon>
        <taxon>Peronosporaceae</taxon>
        <taxon>Phytophthora</taxon>
    </lineage>
</organism>
<dbReference type="AlphaFoldDB" id="A0A833RMU3"/>
<evidence type="ECO:0000256" key="1">
    <source>
        <dbReference type="SAM" id="MobiDB-lite"/>
    </source>
</evidence>
<feature type="region of interest" description="Disordered" evidence="1">
    <location>
        <begin position="1"/>
        <end position="38"/>
    </location>
</feature>
<name>A0A833RMU3_PHYIN</name>
<evidence type="ECO:0000313" key="4">
    <source>
        <dbReference type="Proteomes" id="UP000602510"/>
    </source>
</evidence>
<evidence type="ECO:0000313" key="3">
    <source>
        <dbReference type="EMBL" id="KAF4140186.1"/>
    </source>
</evidence>
<dbReference type="Proteomes" id="UP000602510">
    <property type="component" value="Unassembled WGS sequence"/>
</dbReference>
<dbReference type="EMBL" id="JAACNO010001486">
    <property type="protein sequence ID" value="KAF4140186.1"/>
    <property type="molecule type" value="Genomic_DNA"/>
</dbReference>
<keyword evidence="4" id="KW-1185">Reference proteome</keyword>
<sequence length="383" mass="42870">MPHRRSQQYLCVSSGSPSLDEFPDSSNSPEHVSAKKRKPSYLVRKEEEKSLKYELLQLEAQVAVLKTRGMPAGSAFFADPGLQQSKAKTKKLADTAKQQRLVIAAAQSLMRECMRAQYSNPLCTHICLQKDMSERRAALLAIREEKLKNAYDYVMACSSHTPEGQGKDMNEIFQTNQGDICCLGSTVVHFPGVRSLRQVFEAIWFYLTNMEISISERLGHVAVREDYDMMEGSAYNSRIPATDNNGITTETNTMVFVQFFENGDPRFGGEPCAIVASDSVDEDELYQYQPSKHIRKDISGGVVMTASRQKKQTTVGQYTELQDAEATFDDDEIVVTMRRAGYLKIHAPEFPVSPLAQQELEGGIGDWGNVMIKTMRAVLYASL</sequence>
<evidence type="ECO:0000313" key="2">
    <source>
        <dbReference type="EMBL" id="KAF4028077.1"/>
    </source>
</evidence>
<feature type="compositionally biased region" description="Polar residues" evidence="1">
    <location>
        <begin position="7"/>
        <end position="17"/>
    </location>
</feature>